<dbReference type="VEuPathDB" id="FungiDB:P170DRAFT_282809"/>
<proteinExistence type="predicted"/>
<dbReference type="OrthoDB" id="68575at2759"/>
<keyword evidence="1" id="KW-0732">Signal</keyword>
<evidence type="ECO:0000313" key="2">
    <source>
        <dbReference type="EMBL" id="PLB44275.1"/>
    </source>
</evidence>
<organism evidence="2 3">
    <name type="scientific">Aspergillus steynii IBT 23096</name>
    <dbReference type="NCBI Taxonomy" id="1392250"/>
    <lineage>
        <taxon>Eukaryota</taxon>
        <taxon>Fungi</taxon>
        <taxon>Dikarya</taxon>
        <taxon>Ascomycota</taxon>
        <taxon>Pezizomycotina</taxon>
        <taxon>Eurotiomycetes</taxon>
        <taxon>Eurotiomycetidae</taxon>
        <taxon>Eurotiales</taxon>
        <taxon>Aspergillaceae</taxon>
        <taxon>Aspergillus</taxon>
        <taxon>Aspergillus subgen. Circumdati</taxon>
    </lineage>
</organism>
<name>A0A2I2FUE9_9EURO</name>
<feature type="chain" id="PRO_5014151795" evidence="1">
    <location>
        <begin position="16"/>
        <end position="451"/>
    </location>
</feature>
<dbReference type="SUPFAM" id="SSF51905">
    <property type="entry name" value="FAD/NAD(P)-binding domain"/>
    <property type="match status" value="1"/>
</dbReference>
<comment type="caution">
    <text evidence="2">The sequence shown here is derived from an EMBL/GenBank/DDBJ whole genome shotgun (WGS) entry which is preliminary data.</text>
</comment>
<dbReference type="Gene3D" id="3.50.50.60">
    <property type="entry name" value="FAD/NAD(P)-binding domain"/>
    <property type="match status" value="1"/>
</dbReference>
<dbReference type="Gene3D" id="3.30.70.1990">
    <property type="match status" value="1"/>
</dbReference>
<dbReference type="AlphaFoldDB" id="A0A2I2FUE9"/>
<dbReference type="GeneID" id="36550895"/>
<evidence type="ECO:0000313" key="3">
    <source>
        <dbReference type="Proteomes" id="UP000234275"/>
    </source>
</evidence>
<dbReference type="EMBL" id="MSFO01000009">
    <property type="protein sequence ID" value="PLB44275.1"/>
    <property type="molecule type" value="Genomic_DNA"/>
</dbReference>
<dbReference type="InterPro" id="IPR036188">
    <property type="entry name" value="FAD/NAD-bd_sf"/>
</dbReference>
<dbReference type="RefSeq" id="XP_024699577.1">
    <property type="nucleotide sequence ID" value="XM_024843196.1"/>
</dbReference>
<reference evidence="2 3" key="1">
    <citation type="submission" date="2016-12" db="EMBL/GenBank/DDBJ databases">
        <title>The genomes of Aspergillus section Nigri reveals drivers in fungal speciation.</title>
        <authorList>
            <consortium name="DOE Joint Genome Institute"/>
            <person name="Vesth T.C."/>
            <person name="Nybo J."/>
            <person name="Theobald S."/>
            <person name="Brandl J."/>
            <person name="Frisvad J.C."/>
            <person name="Nielsen K.F."/>
            <person name="Lyhne E.K."/>
            <person name="Kogle M.E."/>
            <person name="Kuo A."/>
            <person name="Riley R."/>
            <person name="Clum A."/>
            <person name="Nolan M."/>
            <person name="Lipzen A."/>
            <person name="Salamov A."/>
            <person name="Henrissat B."/>
            <person name="Wiebenga A."/>
            <person name="De Vries R.P."/>
            <person name="Grigoriev I.V."/>
            <person name="Mortensen U.H."/>
            <person name="Andersen M.R."/>
            <person name="Baker S.E."/>
        </authorList>
    </citation>
    <scope>NUCLEOTIDE SEQUENCE [LARGE SCALE GENOMIC DNA]</scope>
    <source>
        <strain evidence="2 3">IBT 23096</strain>
    </source>
</reference>
<dbReference type="Gene3D" id="1.10.405.20">
    <property type="match status" value="1"/>
</dbReference>
<gene>
    <name evidence="2" type="ORF">P170DRAFT_282809</name>
</gene>
<keyword evidence="3" id="KW-1185">Reference proteome</keyword>
<evidence type="ECO:0000256" key="1">
    <source>
        <dbReference type="SAM" id="SignalP"/>
    </source>
</evidence>
<dbReference type="Pfam" id="PF13450">
    <property type="entry name" value="NAD_binding_8"/>
    <property type="match status" value="1"/>
</dbReference>
<feature type="signal peptide" evidence="1">
    <location>
        <begin position="1"/>
        <end position="15"/>
    </location>
</feature>
<protein>
    <submittedName>
        <fullName evidence="2">FAD/NAD(P)-binding domain-containing protein</fullName>
    </submittedName>
</protein>
<dbReference type="Proteomes" id="UP000234275">
    <property type="component" value="Unassembled WGS sequence"/>
</dbReference>
<accession>A0A2I2FUE9</accession>
<sequence>MRYMILSSLATAATAVTVIDRDFVVLGGGSSGTYAAVQLVDRNQSVVVVEKQGRLGGATLTYYDPSTKKPFDYGVQFFNPLDVVTEYFERLGISTGATSASGTSVFADFAEGILLPNLTYTYGADYDRELEKYPYLASGYHLPDDIPEDLLLPWVEYIEKHNLTTSAIGSFRQPNPAGNPLQRLAVHEFNGLNRVMVDELNGHAIHQTDGDNSAIYTKATSIIGSDNLLLNATISSANRTDSGIQLHISTPDGDSLIRAKQLLVAAPPDASNLSPLSLDSREKSTLSEIAGYPFYVGIVSNTGLPDDYSFKNVGAKTQYHVPDLPFVVTITASPHIPGVFSYAYSSLKELTQSEVQDAVTEAIENLRAQLTNKGSDTDAVPKYLEFRDVGPFHPEQSADAIRNGFWKDMYALQGYRNTWYISGLFVLNSAQLWNNTQALLPEIIDAAQKLE</sequence>